<dbReference type="EMBL" id="RBAL01000003">
    <property type="protein sequence ID" value="RKN44877.1"/>
    <property type="molecule type" value="Genomic_DNA"/>
</dbReference>
<name>A0A3A9ZC08_9ACTN</name>
<feature type="compositionally biased region" description="Low complexity" evidence="1">
    <location>
        <begin position="62"/>
        <end position="77"/>
    </location>
</feature>
<evidence type="ECO:0000259" key="2">
    <source>
        <dbReference type="Pfam" id="PF26450"/>
    </source>
</evidence>
<feature type="region of interest" description="Disordered" evidence="1">
    <location>
        <begin position="1"/>
        <end position="21"/>
    </location>
</feature>
<dbReference type="Proteomes" id="UP000272474">
    <property type="component" value="Unassembled WGS sequence"/>
</dbReference>
<dbReference type="OrthoDB" id="5187212at2"/>
<proteinExistence type="predicted"/>
<evidence type="ECO:0000313" key="3">
    <source>
        <dbReference type="EMBL" id="RKN44877.1"/>
    </source>
</evidence>
<dbReference type="AlphaFoldDB" id="A0A3A9ZC08"/>
<dbReference type="RefSeq" id="WP_120676698.1">
    <property type="nucleotide sequence ID" value="NZ_RBAL01000003.1"/>
</dbReference>
<gene>
    <name evidence="3" type="ORF">D7294_07140</name>
</gene>
<keyword evidence="4" id="KW-1185">Reference proteome</keyword>
<reference evidence="3 4" key="1">
    <citation type="journal article" date="2014" name="Int. J. Syst. Evol. Microbiol.">
        <title>Streptomyces hoynatensis sp. nov., isolated from deep marine sediment.</title>
        <authorList>
            <person name="Veyisoglu A."/>
            <person name="Sahin N."/>
        </authorList>
    </citation>
    <scope>NUCLEOTIDE SEQUENCE [LARGE SCALE GENOMIC DNA]</scope>
    <source>
        <strain evidence="3 4">KCTC 29097</strain>
    </source>
</reference>
<dbReference type="InterPro" id="IPR058442">
    <property type="entry name" value="DUF8129"/>
</dbReference>
<protein>
    <recommendedName>
        <fullName evidence="2">DUF8129 domain-containing protein</fullName>
    </recommendedName>
</protein>
<accession>A0A3A9ZC08</accession>
<evidence type="ECO:0000256" key="1">
    <source>
        <dbReference type="SAM" id="MobiDB-lite"/>
    </source>
</evidence>
<feature type="region of interest" description="Disordered" evidence="1">
    <location>
        <begin position="58"/>
        <end position="116"/>
    </location>
</feature>
<organism evidence="3 4">
    <name type="scientific">Streptomyces hoynatensis</name>
    <dbReference type="NCBI Taxonomy" id="1141874"/>
    <lineage>
        <taxon>Bacteria</taxon>
        <taxon>Bacillati</taxon>
        <taxon>Actinomycetota</taxon>
        <taxon>Actinomycetes</taxon>
        <taxon>Kitasatosporales</taxon>
        <taxon>Streptomycetaceae</taxon>
        <taxon>Streptomyces</taxon>
    </lineage>
</organism>
<sequence>MSTRQHDELPLPDFDHLPVGSLGHRIRSLSVEELEHLMRYEREHADRRPVTELFKARLNQLRSGSSPSPGGAGARPEQPGPAPGGSPARPETSAEPVHPPPHGTPTEPGKPKANRP</sequence>
<feature type="domain" description="DUF8129" evidence="2">
    <location>
        <begin position="7"/>
        <end position="63"/>
    </location>
</feature>
<evidence type="ECO:0000313" key="4">
    <source>
        <dbReference type="Proteomes" id="UP000272474"/>
    </source>
</evidence>
<comment type="caution">
    <text evidence="3">The sequence shown here is derived from an EMBL/GenBank/DDBJ whole genome shotgun (WGS) entry which is preliminary data.</text>
</comment>
<feature type="compositionally biased region" description="Basic and acidic residues" evidence="1">
    <location>
        <begin position="1"/>
        <end position="16"/>
    </location>
</feature>
<dbReference type="Pfam" id="PF26450">
    <property type="entry name" value="DUF8129"/>
    <property type="match status" value="1"/>
</dbReference>